<organism evidence="4 5">
    <name type="scientific">Laodelphax striatellus</name>
    <name type="common">Small brown planthopper</name>
    <name type="synonym">Delphax striatella</name>
    <dbReference type="NCBI Taxonomy" id="195883"/>
    <lineage>
        <taxon>Eukaryota</taxon>
        <taxon>Metazoa</taxon>
        <taxon>Ecdysozoa</taxon>
        <taxon>Arthropoda</taxon>
        <taxon>Hexapoda</taxon>
        <taxon>Insecta</taxon>
        <taxon>Pterygota</taxon>
        <taxon>Neoptera</taxon>
        <taxon>Paraneoptera</taxon>
        <taxon>Hemiptera</taxon>
        <taxon>Auchenorrhyncha</taxon>
        <taxon>Fulgoroidea</taxon>
        <taxon>Delphacidae</taxon>
        <taxon>Criomorphinae</taxon>
        <taxon>Laodelphax</taxon>
    </lineage>
</organism>
<dbReference type="PANTHER" id="PTHR11552:SF217">
    <property type="entry name" value="GLUCOSE DEHYDROGENASE [FAD, QUINONE]"/>
    <property type="match status" value="1"/>
</dbReference>
<comment type="cofactor">
    <cofactor evidence="2">
        <name>FAD</name>
        <dbReference type="ChEBI" id="CHEBI:57692"/>
    </cofactor>
</comment>
<sequence>MESNCQCQFDDSSHLANSCGIASNVTLIMSLVDLLIRTNCKMADPCRRASRNLQVNENKFDFIVVGAGVAGSVVASRLSEHAGWKVLLLEAGPEEPTTTSVPAFAVSAIGTQLDWKYRTEPQPSACQANAGVCKWPRGKMVAGTGAMTGMMYTRGHKDLFDNWASDGNTGWSYEECLPYFKKSENNLNPESIDKDFHGKSGPMTVQRFPYQPPLIRDMIKAGESMGYGERDLNGRNQTGFAIAQVMVKDGMRASSARMYLRPAMKRNNLFVKINSHVTRVVIDRWTRRATGVEYRDADGNTHKATAMKEVILSGGAIGSPHVLLLSGVGPRSDLKKLGIPVVKDLKVGHNLHNHVSIGFSFFINDPNKRMLTMDAVHQYINSRSGPLASTGLTQMTAFLKSKYVKDNIPDLQLFFDGYSASCSHSGRSDECGDGKIGSCGRRTINARPTNIMTKSKGHLTLKSTDPLEHPAIYPNYLTDQDDVNVLIEGINFMIQMTKSDVLKKWGFELNEKPAKGCEHIKFASNKYWECLIRNHTSPENHQAGTCKMGPVGDPSAVVDPELRVHGITNLRVIDASIFPLVPNANPIASIIMVAEKGADMIKAAWALNPKDNLEQNETEEAISTPDS</sequence>
<dbReference type="InterPro" id="IPR007867">
    <property type="entry name" value="GMC_OxRtase_C"/>
</dbReference>
<dbReference type="AlphaFoldDB" id="A0A482X9H2"/>
<dbReference type="EMBL" id="QKKF02015641">
    <property type="protein sequence ID" value="RZF42118.1"/>
    <property type="molecule type" value="Genomic_DNA"/>
</dbReference>
<gene>
    <name evidence="4" type="ORF">LSTR_LSTR006711</name>
</gene>
<dbReference type="InterPro" id="IPR012132">
    <property type="entry name" value="GMC_OxRdtase"/>
</dbReference>
<dbReference type="InParanoid" id="A0A482X9H2"/>
<feature type="binding site" evidence="2">
    <location>
        <position position="144"/>
    </location>
    <ligand>
        <name>FAD</name>
        <dbReference type="ChEBI" id="CHEBI:57692"/>
    </ligand>
</feature>
<dbReference type="SUPFAM" id="SSF54373">
    <property type="entry name" value="FAD-linked reductases, C-terminal domain"/>
    <property type="match status" value="1"/>
</dbReference>
<feature type="domain" description="Glucose-methanol-choline oxidoreductase N-terminal" evidence="3">
    <location>
        <begin position="315"/>
        <end position="329"/>
    </location>
</feature>
<comment type="similarity">
    <text evidence="1">Belongs to the GMC oxidoreductase family.</text>
</comment>
<dbReference type="InterPro" id="IPR000172">
    <property type="entry name" value="GMC_OxRdtase_N"/>
</dbReference>
<dbReference type="SMR" id="A0A482X9H2"/>
<reference evidence="4 5" key="1">
    <citation type="journal article" date="2017" name="Gigascience">
        <title>Genome sequence of the small brown planthopper, Laodelphax striatellus.</title>
        <authorList>
            <person name="Zhu J."/>
            <person name="Jiang F."/>
            <person name="Wang X."/>
            <person name="Yang P."/>
            <person name="Bao Y."/>
            <person name="Zhao W."/>
            <person name="Wang W."/>
            <person name="Lu H."/>
            <person name="Wang Q."/>
            <person name="Cui N."/>
            <person name="Li J."/>
            <person name="Chen X."/>
            <person name="Luo L."/>
            <person name="Yu J."/>
            <person name="Kang L."/>
            <person name="Cui F."/>
        </authorList>
    </citation>
    <scope>NUCLEOTIDE SEQUENCE [LARGE SCALE GENOMIC DNA]</scope>
    <source>
        <strain evidence="4">Lst14</strain>
    </source>
</reference>
<dbReference type="SUPFAM" id="SSF51905">
    <property type="entry name" value="FAD/NAD(P)-binding domain"/>
    <property type="match status" value="1"/>
</dbReference>
<accession>A0A482X9H2</accession>
<evidence type="ECO:0000259" key="3">
    <source>
        <dbReference type="PROSITE" id="PS00624"/>
    </source>
</evidence>
<keyword evidence="5" id="KW-1185">Reference proteome</keyword>
<name>A0A482X9H2_LAOST</name>
<dbReference type="OrthoDB" id="269227at2759"/>
<evidence type="ECO:0000256" key="2">
    <source>
        <dbReference type="PIRSR" id="PIRSR000137-2"/>
    </source>
</evidence>
<dbReference type="Pfam" id="PF00732">
    <property type="entry name" value="GMC_oxred_N"/>
    <property type="match status" value="1"/>
</dbReference>
<keyword evidence="2" id="KW-0285">Flavoprotein</keyword>
<dbReference type="PROSITE" id="PS00624">
    <property type="entry name" value="GMC_OXRED_2"/>
    <property type="match status" value="1"/>
</dbReference>
<evidence type="ECO:0000256" key="1">
    <source>
        <dbReference type="ARBA" id="ARBA00010790"/>
    </source>
</evidence>
<proteinExistence type="inferred from homology"/>
<dbReference type="GO" id="GO:0050660">
    <property type="term" value="F:flavin adenine dinucleotide binding"/>
    <property type="evidence" value="ECO:0007669"/>
    <property type="project" value="InterPro"/>
</dbReference>
<dbReference type="PIRSF" id="PIRSF000137">
    <property type="entry name" value="Alcohol_oxidase"/>
    <property type="match status" value="1"/>
</dbReference>
<dbReference type="PANTHER" id="PTHR11552">
    <property type="entry name" value="GLUCOSE-METHANOL-CHOLINE GMC OXIDOREDUCTASE"/>
    <property type="match status" value="1"/>
</dbReference>
<evidence type="ECO:0000313" key="5">
    <source>
        <dbReference type="Proteomes" id="UP000291343"/>
    </source>
</evidence>
<evidence type="ECO:0000313" key="4">
    <source>
        <dbReference type="EMBL" id="RZF42118.1"/>
    </source>
</evidence>
<dbReference type="STRING" id="195883.A0A482X9H2"/>
<keyword evidence="2" id="KW-0274">FAD</keyword>
<feature type="binding site" evidence="2">
    <location>
        <position position="277"/>
    </location>
    <ligand>
        <name>FAD</name>
        <dbReference type="ChEBI" id="CHEBI:57692"/>
    </ligand>
</feature>
<dbReference type="Proteomes" id="UP000291343">
    <property type="component" value="Unassembled WGS sequence"/>
</dbReference>
<dbReference type="GO" id="GO:0016614">
    <property type="term" value="F:oxidoreductase activity, acting on CH-OH group of donors"/>
    <property type="evidence" value="ECO:0007669"/>
    <property type="project" value="InterPro"/>
</dbReference>
<dbReference type="Gene3D" id="3.30.560.10">
    <property type="entry name" value="Glucose Oxidase, domain 3"/>
    <property type="match status" value="1"/>
</dbReference>
<protein>
    <recommendedName>
        <fullName evidence="3">Glucose-methanol-choline oxidoreductase N-terminal domain-containing protein</fullName>
    </recommendedName>
</protein>
<dbReference type="InterPro" id="IPR036188">
    <property type="entry name" value="FAD/NAD-bd_sf"/>
</dbReference>
<dbReference type="Pfam" id="PF05199">
    <property type="entry name" value="GMC_oxred_C"/>
    <property type="match status" value="1"/>
</dbReference>
<comment type="caution">
    <text evidence="4">The sequence shown here is derived from an EMBL/GenBank/DDBJ whole genome shotgun (WGS) entry which is preliminary data.</text>
</comment>
<dbReference type="Gene3D" id="3.50.50.60">
    <property type="entry name" value="FAD/NAD(P)-binding domain"/>
    <property type="match status" value="1"/>
</dbReference>